<dbReference type="AlphaFoldDB" id="A0AAD7VAF9"/>
<evidence type="ECO:0000313" key="1">
    <source>
        <dbReference type="EMBL" id="KAJ8661870.1"/>
    </source>
</evidence>
<organism evidence="1 2">
    <name type="scientific">Lichtheimia ornata</name>
    <dbReference type="NCBI Taxonomy" id="688661"/>
    <lineage>
        <taxon>Eukaryota</taxon>
        <taxon>Fungi</taxon>
        <taxon>Fungi incertae sedis</taxon>
        <taxon>Mucoromycota</taxon>
        <taxon>Mucoromycotina</taxon>
        <taxon>Mucoromycetes</taxon>
        <taxon>Mucorales</taxon>
        <taxon>Lichtheimiaceae</taxon>
        <taxon>Lichtheimia</taxon>
    </lineage>
</organism>
<comment type="caution">
    <text evidence="1">The sequence shown here is derived from an EMBL/GenBank/DDBJ whole genome shotgun (WGS) entry which is preliminary data.</text>
</comment>
<proteinExistence type="predicted"/>
<protein>
    <submittedName>
        <fullName evidence="1">Uncharacterized protein</fullName>
    </submittedName>
</protein>
<dbReference type="EMBL" id="JARTCD010000006">
    <property type="protein sequence ID" value="KAJ8661870.1"/>
    <property type="molecule type" value="Genomic_DNA"/>
</dbReference>
<gene>
    <name evidence="1" type="ORF">O0I10_002201</name>
</gene>
<dbReference type="RefSeq" id="XP_058346783.1">
    <property type="nucleotide sequence ID" value="XM_058482285.1"/>
</dbReference>
<sequence>MSSAVSQFLTDPWSTLKVLAPSVAVEIILHKQVWQKASLRDLTLCLALVNAYWLGTTLNVSFFETPLLCQVPGLDERQRGEITRHRYGFINKAELVIGVVSLDLYCEWRKRIMDHNGFVDLCLSKAVIAPVLISFAQSAYLLPKASECCRDRQIAGVRDSTKQKCNIHRAYVGFEAAKLVGVAVAGLRFGKMLTV</sequence>
<dbReference type="GeneID" id="83209619"/>
<accession>A0AAD7VAF9</accession>
<keyword evidence="2" id="KW-1185">Reference proteome</keyword>
<reference evidence="1 2" key="1">
    <citation type="submission" date="2023-03" db="EMBL/GenBank/DDBJ databases">
        <title>Genome sequence of Lichtheimia ornata CBS 291.66.</title>
        <authorList>
            <person name="Mohabir J.T."/>
            <person name="Shea T.P."/>
            <person name="Kurbessoian T."/>
            <person name="Berby B."/>
            <person name="Fontaine J."/>
            <person name="Livny J."/>
            <person name="Gnirke A."/>
            <person name="Stajich J.E."/>
            <person name="Cuomo C.A."/>
        </authorList>
    </citation>
    <scope>NUCLEOTIDE SEQUENCE [LARGE SCALE GENOMIC DNA]</scope>
    <source>
        <strain evidence="1">CBS 291.66</strain>
    </source>
</reference>
<evidence type="ECO:0000313" key="2">
    <source>
        <dbReference type="Proteomes" id="UP001234581"/>
    </source>
</evidence>
<name>A0AAD7VAF9_9FUNG</name>
<dbReference type="Proteomes" id="UP001234581">
    <property type="component" value="Unassembled WGS sequence"/>
</dbReference>